<dbReference type="GO" id="GO:0004791">
    <property type="term" value="F:thioredoxin-disulfide reductase (NADPH) activity"/>
    <property type="evidence" value="ECO:0007669"/>
    <property type="project" value="TreeGrafter"/>
</dbReference>
<dbReference type="GO" id="GO:0030178">
    <property type="term" value="P:negative regulation of Wnt signaling pathway"/>
    <property type="evidence" value="ECO:0007669"/>
    <property type="project" value="TreeGrafter"/>
</dbReference>
<dbReference type="GO" id="GO:0031397">
    <property type="term" value="P:negative regulation of protein ubiquitination"/>
    <property type="evidence" value="ECO:0007669"/>
    <property type="project" value="TreeGrafter"/>
</dbReference>
<dbReference type="PANTHER" id="PTHR46472:SF1">
    <property type="entry name" value="NUCLEOREDOXIN"/>
    <property type="match status" value="1"/>
</dbReference>
<dbReference type="InterPro" id="IPR012336">
    <property type="entry name" value="Thioredoxin-like_fold"/>
</dbReference>
<gene>
    <name evidence="2" type="ORF">GQR91_13525</name>
</gene>
<sequence>MRISRRTMLAGLLAIPGGVTATAAPRLERLDRGRLIPAGLAPATRRLLVYCGASWCGPCRAFLPTLKAAHRRLAESGSDAEIVYAGDDAELRAHRDYVMRERMPWLLVRHDDPARRRLRGLGGTALPGLLLLDRDGGVLGSSWRGDGVSVPAAFLDAVR</sequence>
<dbReference type="Proteomes" id="UP000436801">
    <property type="component" value="Unassembled WGS sequence"/>
</dbReference>
<reference evidence="2 3" key="1">
    <citation type="submission" date="2019-12" db="EMBL/GenBank/DDBJ databases">
        <authorList>
            <person name="Zheng J."/>
        </authorList>
    </citation>
    <scope>NUCLEOTIDE SEQUENCE [LARGE SCALE GENOMIC DNA]</scope>
    <source>
        <strain evidence="2 3">DSM 27347</strain>
    </source>
</reference>
<dbReference type="AlphaFoldDB" id="A0A6N8LUU4"/>
<dbReference type="Gene3D" id="3.40.30.10">
    <property type="entry name" value="Glutaredoxin"/>
    <property type="match status" value="1"/>
</dbReference>
<feature type="domain" description="Thioredoxin-like fold" evidence="1">
    <location>
        <begin position="47"/>
        <end position="137"/>
    </location>
</feature>
<evidence type="ECO:0000313" key="2">
    <source>
        <dbReference type="EMBL" id="MWC44665.1"/>
    </source>
</evidence>
<evidence type="ECO:0000259" key="1">
    <source>
        <dbReference type="Pfam" id="PF13905"/>
    </source>
</evidence>
<dbReference type="EMBL" id="WSUT01000005">
    <property type="protein sequence ID" value="MWC44665.1"/>
    <property type="molecule type" value="Genomic_DNA"/>
</dbReference>
<dbReference type="Pfam" id="PF13905">
    <property type="entry name" value="Thioredoxin_8"/>
    <property type="match status" value="1"/>
</dbReference>
<evidence type="ECO:0000313" key="3">
    <source>
        <dbReference type="Proteomes" id="UP000436801"/>
    </source>
</evidence>
<dbReference type="PANTHER" id="PTHR46472">
    <property type="entry name" value="NUCLEOREDOXIN"/>
    <property type="match status" value="1"/>
</dbReference>
<proteinExistence type="predicted"/>
<dbReference type="InterPro" id="IPR036249">
    <property type="entry name" value="Thioredoxin-like_sf"/>
</dbReference>
<protein>
    <recommendedName>
        <fullName evidence="1">Thioredoxin-like fold domain-containing protein</fullName>
    </recommendedName>
</protein>
<accession>A0A6N8LUU4</accession>
<organism evidence="2 3">
    <name type="scientific">Sphingomonas carotinifaciens</name>
    <dbReference type="NCBI Taxonomy" id="1166323"/>
    <lineage>
        <taxon>Bacteria</taxon>
        <taxon>Pseudomonadati</taxon>
        <taxon>Pseudomonadota</taxon>
        <taxon>Alphaproteobacteria</taxon>
        <taxon>Sphingomonadales</taxon>
        <taxon>Sphingomonadaceae</taxon>
        <taxon>Sphingomonas</taxon>
    </lineage>
</organism>
<comment type="caution">
    <text evidence="2">The sequence shown here is derived from an EMBL/GenBank/DDBJ whole genome shotgun (WGS) entry which is preliminary data.</text>
</comment>
<name>A0A6N8LUU4_9SPHN</name>
<dbReference type="SUPFAM" id="SSF52833">
    <property type="entry name" value="Thioredoxin-like"/>
    <property type="match status" value="1"/>
</dbReference>
<dbReference type="RefSeq" id="WP_218570835.1">
    <property type="nucleotide sequence ID" value="NZ_FNBI01000006.1"/>
</dbReference>